<keyword evidence="4" id="KW-1003">Cell membrane</keyword>
<dbReference type="InterPro" id="IPR037682">
    <property type="entry name" value="TonB_C"/>
</dbReference>
<dbReference type="AlphaFoldDB" id="I3ZK10"/>
<dbReference type="NCBIfam" id="TIGR01352">
    <property type="entry name" value="tonB_Cterm"/>
    <property type="match status" value="1"/>
</dbReference>
<evidence type="ECO:0000256" key="5">
    <source>
        <dbReference type="ARBA" id="ARBA00022519"/>
    </source>
</evidence>
<gene>
    <name evidence="12" type="ordered locus">Terro_3361</name>
</gene>
<keyword evidence="5" id="KW-0997">Cell inner membrane</keyword>
<dbReference type="PANTHER" id="PTHR33446:SF2">
    <property type="entry name" value="PROTEIN TONB"/>
    <property type="match status" value="1"/>
</dbReference>
<comment type="similarity">
    <text evidence="2">Belongs to the TonB family.</text>
</comment>
<evidence type="ECO:0000256" key="6">
    <source>
        <dbReference type="ARBA" id="ARBA00022692"/>
    </source>
</evidence>
<dbReference type="KEGG" id="trs:Terro_3361"/>
<evidence type="ECO:0000256" key="8">
    <source>
        <dbReference type="ARBA" id="ARBA00022989"/>
    </source>
</evidence>
<proteinExistence type="inferred from homology"/>
<evidence type="ECO:0000256" key="10">
    <source>
        <dbReference type="SAM" id="MobiDB-lite"/>
    </source>
</evidence>
<dbReference type="GO" id="GO:0055085">
    <property type="term" value="P:transmembrane transport"/>
    <property type="evidence" value="ECO:0007669"/>
    <property type="project" value="InterPro"/>
</dbReference>
<dbReference type="Pfam" id="PF03544">
    <property type="entry name" value="TonB_C"/>
    <property type="match status" value="1"/>
</dbReference>
<dbReference type="Proteomes" id="UP000006056">
    <property type="component" value="Chromosome"/>
</dbReference>
<dbReference type="GO" id="GO:0015891">
    <property type="term" value="P:siderophore transport"/>
    <property type="evidence" value="ECO:0007669"/>
    <property type="project" value="InterPro"/>
</dbReference>
<keyword evidence="7" id="KW-0653">Protein transport</keyword>
<dbReference type="InterPro" id="IPR051045">
    <property type="entry name" value="TonB-dependent_transducer"/>
</dbReference>
<sequence length="495" mass="50565">MLQPAQLKDVSVRYSHEVAELRDFLGKAGFSLGTAGTLEAVAAALQRDRAFHRDLILHVWVLIDGCGGQISPSDLLGVLAVAAAGMHFAAEASEEDAHDLLRFVMEARRSVDAPTSKRVAEPVPAAVVSAAVPVAAAVDVPAAALPLALDTPRFTPPVAVDEAPSEEVVERGGGKRSAWIVGLALCLLVLVAVGVWQYRENSPAPVEVGTAVDGSAATAVSPSTAEAPTSGNGLESAPVVPTPVGPSMTARGPVVRPSREAAAVDRSVVPSVPPRTSYAPPAQDVAAAPAPVVRSAPPASPVATVTPLTRPAVAAPSTPLVRPGAARPAAPVAVPAGTLSRQLGSSTIPAYAALPDADATTDGKKYPRLLRRRMSLNNNTQVAELRPPGGSGGAGSVPVGVVRPTSLGIMAGNLVYSPTPAYPSAAAAAHVQGEVKVQAEIDRDGNVVSARVVSGPPMLRDAAVDAIQHWRYKPWTAGGKTVPMSAVAVVDFQLP</sequence>
<dbReference type="Gene3D" id="3.30.1150.10">
    <property type="match status" value="1"/>
</dbReference>
<feature type="domain" description="TonB C-terminal" evidence="11">
    <location>
        <begin position="407"/>
        <end position="495"/>
    </location>
</feature>
<dbReference type="STRING" id="926566.Terro_3361"/>
<reference evidence="12 13" key="1">
    <citation type="submission" date="2012-06" db="EMBL/GenBank/DDBJ databases">
        <title>Complete genome of Terriglobus roseus DSM 18391.</title>
        <authorList>
            <consortium name="US DOE Joint Genome Institute (JGI-PGF)"/>
            <person name="Lucas S."/>
            <person name="Copeland A."/>
            <person name="Lapidus A."/>
            <person name="Glavina del Rio T."/>
            <person name="Dalin E."/>
            <person name="Tice H."/>
            <person name="Bruce D."/>
            <person name="Goodwin L."/>
            <person name="Pitluck S."/>
            <person name="Peters L."/>
            <person name="Mikhailova N."/>
            <person name="Munk A.C.C."/>
            <person name="Kyrpides N."/>
            <person name="Mavromatis K."/>
            <person name="Ivanova N."/>
            <person name="Brettin T."/>
            <person name="Detter J.C."/>
            <person name="Han C."/>
            <person name="Larimer F."/>
            <person name="Land M."/>
            <person name="Hauser L."/>
            <person name="Markowitz V."/>
            <person name="Cheng J.-F."/>
            <person name="Hugenholtz P."/>
            <person name="Woyke T."/>
            <person name="Wu D."/>
            <person name="Brambilla E."/>
            <person name="Klenk H.-P."/>
            <person name="Eisen J.A."/>
        </authorList>
    </citation>
    <scope>NUCLEOTIDE SEQUENCE [LARGE SCALE GENOMIC DNA]</scope>
    <source>
        <strain evidence="13">DSM 18391 / NRRL B-41598 / KBS 63</strain>
    </source>
</reference>
<organism evidence="12 13">
    <name type="scientific">Terriglobus roseus (strain DSM 18391 / NRRL B-41598 / KBS 63)</name>
    <dbReference type="NCBI Taxonomy" id="926566"/>
    <lineage>
        <taxon>Bacteria</taxon>
        <taxon>Pseudomonadati</taxon>
        <taxon>Acidobacteriota</taxon>
        <taxon>Terriglobia</taxon>
        <taxon>Terriglobales</taxon>
        <taxon>Acidobacteriaceae</taxon>
        <taxon>Terriglobus</taxon>
    </lineage>
</organism>
<evidence type="ECO:0000259" key="11">
    <source>
        <dbReference type="PROSITE" id="PS52015"/>
    </source>
</evidence>
<dbReference type="eggNOG" id="COG0810">
    <property type="taxonomic scope" value="Bacteria"/>
</dbReference>
<feature type="region of interest" description="Disordered" evidence="10">
    <location>
        <begin position="219"/>
        <end position="283"/>
    </location>
</feature>
<keyword evidence="9" id="KW-0472">Membrane</keyword>
<dbReference type="SUPFAM" id="SSF74653">
    <property type="entry name" value="TolA/TonB C-terminal domain"/>
    <property type="match status" value="1"/>
</dbReference>
<protein>
    <submittedName>
        <fullName evidence="12">TonB family protein</fullName>
    </submittedName>
</protein>
<accession>I3ZK10</accession>
<keyword evidence="6" id="KW-0812">Transmembrane</keyword>
<evidence type="ECO:0000256" key="9">
    <source>
        <dbReference type="ARBA" id="ARBA00023136"/>
    </source>
</evidence>
<dbReference type="PROSITE" id="PS52015">
    <property type="entry name" value="TONB_CTD"/>
    <property type="match status" value="1"/>
</dbReference>
<evidence type="ECO:0000256" key="1">
    <source>
        <dbReference type="ARBA" id="ARBA00004383"/>
    </source>
</evidence>
<dbReference type="GO" id="GO:0098797">
    <property type="term" value="C:plasma membrane protein complex"/>
    <property type="evidence" value="ECO:0007669"/>
    <property type="project" value="TreeGrafter"/>
</dbReference>
<dbReference type="HOGENOM" id="CLU_550853_0_0_0"/>
<dbReference type="EMBL" id="CP003379">
    <property type="protein sequence ID" value="AFL89578.1"/>
    <property type="molecule type" value="Genomic_DNA"/>
</dbReference>
<keyword evidence="3" id="KW-0813">Transport</keyword>
<dbReference type="PRINTS" id="PR01374">
    <property type="entry name" value="TONBPROTEIN"/>
</dbReference>
<comment type="subcellular location">
    <subcellularLocation>
        <location evidence="1">Cell inner membrane</location>
        <topology evidence="1">Single-pass membrane protein</topology>
        <orientation evidence="1">Periplasmic side</orientation>
    </subcellularLocation>
</comment>
<keyword evidence="8" id="KW-1133">Transmembrane helix</keyword>
<dbReference type="GO" id="GO:0015031">
    <property type="term" value="P:protein transport"/>
    <property type="evidence" value="ECO:0007669"/>
    <property type="project" value="UniProtKB-KW"/>
</dbReference>
<evidence type="ECO:0000256" key="4">
    <source>
        <dbReference type="ARBA" id="ARBA00022475"/>
    </source>
</evidence>
<evidence type="ECO:0000313" key="12">
    <source>
        <dbReference type="EMBL" id="AFL89578.1"/>
    </source>
</evidence>
<keyword evidence="13" id="KW-1185">Reference proteome</keyword>
<feature type="compositionally biased region" description="Polar residues" evidence="10">
    <location>
        <begin position="219"/>
        <end position="233"/>
    </location>
</feature>
<dbReference type="PANTHER" id="PTHR33446">
    <property type="entry name" value="PROTEIN TONB-RELATED"/>
    <property type="match status" value="1"/>
</dbReference>
<dbReference type="InterPro" id="IPR006260">
    <property type="entry name" value="TonB/TolA_C"/>
</dbReference>
<dbReference type="GO" id="GO:0030288">
    <property type="term" value="C:outer membrane-bounded periplasmic space"/>
    <property type="evidence" value="ECO:0007669"/>
    <property type="project" value="InterPro"/>
</dbReference>
<evidence type="ECO:0000256" key="3">
    <source>
        <dbReference type="ARBA" id="ARBA00022448"/>
    </source>
</evidence>
<dbReference type="InterPro" id="IPR003538">
    <property type="entry name" value="TonB"/>
</dbReference>
<evidence type="ECO:0000256" key="7">
    <source>
        <dbReference type="ARBA" id="ARBA00022927"/>
    </source>
</evidence>
<evidence type="ECO:0000256" key="2">
    <source>
        <dbReference type="ARBA" id="ARBA00006555"/>
    </source>
</evidence>
<evidence type="ECO:0000313" key="13">
    <source>
        <dbReference type="Proteomes" id="UP000006056"/>
    </source>
</evidence>
<dbReference type="GO" id="GO:0031992">
    <property type="term" value="F:energy transducer activity"/>
    <property type="evidence" value="ECO:0007669"/>
    <property type="project" value="InterPro"/>
</dbReference>
<name>I3ZK10_TERRK</name>